<protein>
    <submittedName>
        <fullName evidence="1">Uncharacterized protein</fullName>
    </submittedName>
</protein>
<organism evidence="1 2">
    <name type="scientific">Clonostachys rhizophaga</name>
    <dbReference type="NCBI Taxonomy" id="160324"/>
    <lineage>
        <taxon>Eukaryota</taxon>
        <taxon>Fungi</taxon>
        <taxon>Dikarya</taxon>
        <taxon>Ascomycota</taxon>
        <taxon>Pezizomycotina</taxon>
        <taxon>Sordariomycetes</taxon>
        <taxon>Hypocreomycetidae</taxon>
        <taxon>Hypocreales</taxon>
        <taxon>Bionectriaceae</taxon>
        <taxon>Clonostachys</taxon>
    </lineage>
</organism>
<evidence type="ECO:0000313" key="2">
    <source>
        <dbReference type="Proteomes" id="UP000696573"/>
    </source>
</evidence>
<dbReference type="EMBL" id="CABFNQ020000700">
    <property type="protein sequence ID" value="CAH0024818.1"/>
    <property type="molecule type" value="Genomic_DNA"/>
</dbReference>
<sequence length="113" mass="12625">MSSEKAIELTVLIDATTRSPEWQGHAGGNRQVQCSPREAGLQQQVPVYIVSRDRDSTMLTSRIREFGLLVYGLGERETLLSTYYQFIYMENLGPNPKANLGHMPGTARRSALP</sequence>
<name>A0A9N9YIB4_9HYPO</name>
<keyword evidence="2" id="KW-1185">Reference proteome</keyword>
<reference evidence="1" key="1">
    <citation type="submission" date="2021-10" db="EMBL/GenBank/DDBJ databases">
        <authorList>
            <person name="Piombo E."/>
        </authorList>
    </citation>
    <scope>NUCLEOTIDE SEQUENCE</scope>
</reference>
<accession>A0A9N9YIB4</accession>
<dbReference type="AlphaFoldDB" id="A0A9N9YIB4"/>
<dbReference type="Proteomes" id="UP000696573">
    <property type="component" value="Unassembled WGS sequence"/>
</dbReference>
<proteinExistence type="predicted"/>
<evidence type="ECO:0000313" key="1">
    <source>
        <dbReference type="EMBL" id="CAH0024818.1"/>
    </source>
</evidence>
<dbReference type="OrthoDB" id="5205629at2759"/>
<gene>
    <name evidence="1" type="ORF">CRHIZ90672A_00012003</name>
</gene>
<comment type="caution">
    <text evidence="1">The sequence shown here is derived from an EMBL/GenBank/DDBJ whole genome shotgun (WGS) entry which is preliminary data.</text>
</comment>